<keyword evidence="3 6" id="KW-0378">Hydrolase</keyword>
<evidence type="ECO:0000256" key="4">
    <source>
        <dbReference type="ARBA" id="ARBA00023277"/>
    </source>
</evidence>
<keyword evidence="10" id="KW-1185">Reference proteome</keyword>
<dbReference type="PANTHER" id="PTHR43772:SF2">
    <property type="entry name" value="PUTATIVE (AFU_ORTHOLOGUE AFUA_2G04480)-RELATED"/>
    <property type="match status" value="1"/>
</dbReference>
<sequence length="456" mass="51658">MNYKTLKRKIAKTKSANLLIFFLTINTFAQNPLIMDQFTADPTARVFDGKLYVFPSHDIVPPEGEGRAEWFNMADYHVFSSENLTEWTDHGKILDQKDVPWADPEAYSMWAPDAIAKNGQYYFYFPTRIRGAGDGESGFSIGVAIADKPEGPYKPQPSHIKGVEGIDPNIFIDKDGQAYLYWSRGKIYGAKLKENMLDLNSEIKTFSEIPQKGHIEGPFVFERNGIYYMTYPHVANNTERLEYGISDNPMGPFTHKGVIMNESPSGTWTNHHSIVKYENQWYLFYHDNDLSPDFDKNRSIRADSLFFEENGNIKTVIPTHRGVGITSSTAQIQIDRYSNKSNIGAAAVFLDRLDPFQGWKMVLNKPDAWVRYNQVDYDTESPKNVKIRARSLTGGTIALKLAGQDNQEISQVTIQKGGNWDVFTAPVKAEVTAVQDLLVELTSGEGVEIDWVQFEK</sequence>
<keyword evidence="5 6" id="KW-0326">Glycosidase</keyword>
<dbReference type="RefSeq" id="WP_311494223.1">
    <property type="nucleotide sequence ID" value="NZ_JAVRHO010000005.1"/>
</dbReference>
<keyword evidence="7" id="KW-0732">Signal</keyword>
<evidence type="ECO:0000256" key="3">
    <source>
        <dbReference type="ARBA" id="ARBA00022801"/>
    </source>
</evidence>
<evidence type="ECO:0000256" key="7">
    <source>
        <dbReference type="SAM" id="SignalP"/>
    </source>
</evidence>
<dbReference type="Proteomes" id="UP001245285">
    <property type="component" value="Unassembled WGS sequence"/>
</dbReference>
<name>A0ABU3CI56_9FLAO</name>
<dbReference type="InterPro" id="IPR023296">
    <property type="entry name" value="Glyco_hydro_beta-prop_sf"/>
</dbReference>
<dbReference type="SUPFAM" id="SSF75005">
    <property type="entry name" value="Arabinanase/levansucrase/invertase"/>
    <property type="match status" value="1"/>
</dbReference>
<keyword evidence="4" id="KW-0119">Carbohydrate metabolism</keyword>
<feature type="chain" id="PRO_5045725120" evidence="7">
    <location>
        <begin position="30"/>
        <end position="456"/>
    </location>
</feature>
<dbReference type="InterPro" id="IPR008979">
    <property type="entry name" value="Galactose-bd-like_sf"/>
</dbReference>
<evidence type="ECO:0000313" key="10">
    <source>
        <dbReference type="Proteomes" id="UP001245285"/>
    </source>
</evidence>
<keyword evidence="2" id="KW-0858">Xylan degradation</keyword>
<protein>
    <submittedName>
        <fullName evidence="9">Family 43 glycosylhydrolase</fullName>
    </submittedName>
</protein>
<dbReference type="CDD" id="cd04084">
    <property type="entry name" value="CBM6_xylanase-like"/>
    <property type="match status" value="1"/>
</dbReference>
<dbReference type="InterPro" id="IPR005084">
    <property type="entry name" value="CBM6"/>
</dbReference>
<dbReference type="InterPro" id="IPR052176">
    <property type="entry name" value="Glycosyl_Hydrlase_43_Enz"/>
</dbReference>
<evidence type="ECO:0000256" key="5">
    <source>
        <dbReference type="ARBA" id="ARBA00023295"/>
    </source>
</evidence>
<evidence type="ECO:0000313" key="9">
    <source>
        <dbReference type="EMBL" id="MDT0646040.1"/>
    </source>
</evidence>
<dbReference type="Pfam" id="PF04616">
    <property type="entry name" value="Glyco_hydro_43"/>
    <property type="match status" value="1"/>
</dbReference>
<dbReference type="Gene3D" id="2.115.10.20">
    <property type="entry name" value="Glycosyl hydrolase domain, family 43"/>
    <property type="match status" value="1"/>
</dbReference>
<comment type="caution">
    <text evidence="9">The sequence shown here is derived from an EMBL/GenBank/DDBJ whole genome shotgun (WGS) entry which is preliminary data.</text>
</comment>
<dbReference type="EMBL" id="JAVRHO010000005">
    <property type="protein sequence ID" value="MDT0646040.1"/>
    <property type="molecule type" value="Genomic_DNA"/>
</dbReference>
<reference evidence="9 10" key="1">
    <citation type="submission" date="2023-09" db="EMBL/GenBank/DDBJ databases">
        <authorList>
            <person name="Rey-Velasco X."/>
        </authorList>
    </citation>
    <scope>NUCLEOTIDE SEQUENCE [LARGE SCALE GENOMIC DNA]</scope>
    <source>
        <strain evidence="9 10">F260</strain>
    </source>
</reference>
<dbReference type="PANTHER" id="PTHR43772">
    <property type="entry name" value="ENDO-1,4-BETA-XYLANASE"/>
    <property type="match status" value="1"/>
</dbReference>
<feature type="signal peptide" evidence="7">
    <location>
        <begin position="1"/>
        <end position="29"/>
    </location>
</feature>
<proteinExistence type="inferred from homology"/>
<dbReference type="Pfam" id="PF03422">
    <property type="entry name" value="CBM_6"/>
    <property type="match status" value="1"/>
</dbReference>
<evidence type="ECO:0000256" key="1">
    <source>
        <dbReference type="ARBA" id="ARBA00009865"/>
    </source>
</evidence>
<dbReference type="Gene3D" id="2.60.120.260">
    <property type="entry name" value="Galactose-binding domain-like"/>
    <property type="match status" value="1"/>
</dbReference>
<evidence type="ECO:0000256" key="6">
    <source>
        <dbReference type="RuleBase" id="RU361187"/>
    </source>
</evidence>
<dbReference type="InterPro" id="IPR006710">
    <property type="entry name" value="Glyco_hydro_43"/>
</dbReference>
<keyword evidence="2" id="KW-0624">Polysaccharide degradation</keyword>
<gene>
    <name evidence="9" type="ORF">RM545_05005</name>
</gene>
<dbReference type="CDD" id="cd08990">
    <property type="entry name" value="GH43_AXH_like"/>
    <property type="match status" value="1"/>
</dbReference>
<evidence type="ECO:0000259" key="8">
    <source>
        <dbReference type="Pfam" id="PF03422"/>
    </source>
</evidence>
<feature type="domain" description="CBM6" evidence="8">
    <location>
        <begin position="362"/>
        <end position="456"/>
    </location>
</feature>
<evidence type="ECO:0000256" key="2">
    <source>
        <dbReference type="ARBA" id="ARBA00022651"/>
    </source>
</evidence>
<accession>A0ABU3CI56</accession>
<comment type="similarity">
    <text evidence="1 6">Belongs to the glycosyl hydrolase 43 family.</text>
</comment>
<organism evidence="9 10">
    <name type="scientific">Autumnicola lenta</name>
    <dbReference type="NCBI Taxonomy" id="3075593"/>
    <lineage>
        <taxon>Bacteria</taxon>
        <taxon>Pseudomonadati</taxon>
        <taxon>Bacteroidota</taxon>
        <taxon>Flavobacteriia</taxon>
        <taxon>Flavobacteriales</taxon>
        <taxon>Flavobacteriaceae</taxon>
        <taxon>Autumnicola</taxon>
    </lineage>
</organism>
<dbReference type="SUPFAM" id="SSF49785">
    <property type="entry name" value="Galactose-binding domain-like"/>
    <property type="match status" value="1"/>
</dbReference>